<dbReference type="InterPro" id="IPR049809">
    <property type="entry name" value="YehF/YfeS-like_WGR"/>
</dbReference>
<dbReference type="CDD" id="cd07996">
    <property type="entry name" value="WGR_MMR_like"/>
    <property type="match status" value="1"/>
</dbReference>
<evidence type="ECO:0000313" key="2">
    <source>
        <dbReference type="EMBL" id="MBD2198364.1"/>
    </source>
</evidence>
<comment type="caution">
    <text evidence="2">The sequence shown here is derived from an EMBL/GenBank/DDBJ whole genome shotgun (WGS) entry which is preliminary data.</text>
</comment>
<evidence type="ECO:0000313" key="3">
    <source>
        <dbReference type="Proteomes" id="UP000658514"/>
    </source>
</evidence>
<dbReference type="EMBL" id="JACJQH010000040">
    <property type="protein sequence ID" value="MBD2198364.1"/>
    <property type="molecule type" value="Genomic_DNA"/>
</dbReference>
<dbReference type="Proteomes" id="UP000658514">
    <property type="component" value="Unassembled WGS sequence"/>
</dbReference>
<dbReference type="InterPro" id="IPR008893">
    <property type="entry name" value="WGR_domain"/>
</dbReference>
<reference evidence="2 3" key="1">
    <citation type="journal article" date="2020" name="ISME J.">
        <title>Comparative genomics reveals insights into cyanobacterial evolution and habitat adaptation.</title>
        <authorList>
            <person name="Chen M.Y."/>
            <person name="Teng W.K."/>
            <person name="Zhao L."/>
            <person name="Hu C.X."/>
            <person name="Zhou Y.K."/>
            <person name="Han B.P."/>
            <person name="Song L.R."/>
            <person name="Shu W.S."/>
        </authorList>
    </citation>
    <scope>NUCLEOTIDE SEQUENCE [LARGE SCALE GENOMIC DNA]</scope>
    <source>
        <strain evidence="2 3">FACHB-288</strain>
    </source>
</reference>
<dbReference type="InterPro" id="IPR036616">
    <property type="entry name" value="Poly(ADP-ribose)pol_reg_dom_sf"/>
</dbReference>
<keyword evidence="3" id="KW-1185">Reference proteome</keyword>
<protein>
    <submittedName>
        <fullName evidence="2">WGR domain-containing protein</fullName>
    </submittedName>
</protein>
<feature type="domain" description="WGR" evidence="1">
    <location>
        <begin position="16"/>
        <end position="78"/>
    </location>
</feature>
<organism evidence="2 3">
    <name type="scientific">Calothrix parietina FACHB-288</name>
    <dbReference type="NCBI Taxonomy" id="2692896"/>
    <lineage>
        <taxon>Bacteria</taxon>
        <taxon>Bacillati</taxon>
        <taxon>Cyanobacteriota</taxon>
        <taxon>Cyanophyceae</taxon>
        <taxon>Nostocales</taxon>
        <taxon>Calotrichaceae</taxon>
        <taxon>Calothrix</taxon>
    </lineage>
</organism>
<dbReference type="Pfam" id="PF05406">
    <property type="entry name" value="WGR"/>
    <property type="match status" value="1"/>
</dbReference>
<name>A0ABR8AF38_9CYAN</name>
<evidence type="ECO:0000259" key="1">
    <source>
        <dbReference type="Pfam" id="PF05406"/>
    </source>
</evidence>
<proteinExistence type="predicted"/>
<dbReference type="InterPro" id="IPR036930">
    <property type="entry name" value="WGR_dom_sf"/>
</dbReference>
<sequence length="265" mass="29805">MADKTQALKVQKLICVRPGTNNNKYWCGYVMPNGELLVEYGRVGNTPRTHVYACGSSNAANHKLATLVWEKTTQKGYTFATVDTDTNPQLDWSQFPVDAVNQLQEKLSQIQAIGDKISRDTLIKFDSLHGLFITDLGAINKSTINRATQALNAVERSYNQDNNSFNDAVGDYLRCIPLPVGRKLDARAILGTRQLITQQRQILSLLQNGLEAIESLRQEMLSIQTQSSSDLLNDRSWWVRWGIDSVSPSLSTDNLDNRSYYVQFN</sequence>
<gene>
    <name evidence="2" type="ORF">H6G24_23130</name>
</gene>
<accession>A0ABR8AF38</accession>
<dbReference type="RefSeq" id="WP_190545911.1">
    <property type="nucleotide sequence ID" value="NZ_CAWPNO010000074.1"/>
</dbReference>
<dbReference type="Gene3D" id="1.20.142.10">
    <property type="entry name" value="Poly(ADP-ribose) polymerase, regulatory domain"/>
    <property type="match status" value="1"/>
</dbReference>
<dbReference type="SUPFAM" id="SSF142921">
    <property type="entry name" value="WGR domain-like"/>
    <property type="match status" value="1"/>
</dbReference>
<dbReference type="Gene3D" id="2.20.140.10">
    <property type="entry name" value="WGR domain"/>
    <property type="match status" value="1"/>
</dbReference>